<comment type="subcellular location">
    <subcellularLocation>
        <location evidence="1">Membrane</location>
        <topology evidence="1">Multi-pass membrane protein</topology>
    </subcellularLocation>
</comment>
<name>A0A1S8B419_9PEZI</name>
<feature type="transmembrane region" description="Helical" evidence="6">
    <location>
        <begin position="437"/>
        <end position="456"/>
    </location>
</feature>
<dbReference type="OrthoDB" id="2533084at2759"/>
<evidence type="ECO:0000313" key="8">
    <source>
        <dbReference type="EMBL" id="OMP82136.1"/>
    </source>
</evidence>
<keyword evidence="2 6" id="KW-0812">Transmembrane</keyword>
<feature type="transmembrane region" description="Helical" evidence="6">
    <location>
        <begin position="111"/>
        <end position="134"/>
    </location>
</feature>
<evidence type="ECO:0000256" key="2">
    <source>
        <dbReference type="ARBA" id="ARBA00022692"/>
    </source>
</evidence>
<accession>A0A1S8B419</accession>
<dbReference type="Proteomes" id="UP000190776">
    <property type="component" value="Unassembled WGS sequence"/>
</dbReference>
<feature type="domain" description="Major facilitator superfamily (MFS) profile" evidence="7">
    <location>
        <begin position="79"/>
        <end position="464"/>
    </location>
</feature>
<feature type="transmembrane region" description="Helical" evidence="6">
    <location>
        <begin position="348"/>
        <end position="369"/>
    </location>
</feature>
<sequence length="464" mass="51035">MAPADVEKAGESTSARELREGAVAPPGTESGSGDIKVLADSSVSANVKTTADGNIVLIPQPSADPDDPLNWSWKKKHLVFGALMLPSFLSDFGITYGAVTFEKQAQTWDMSVAAVANSIGGALFMLGPGGIVAVPLTERFGRLPMLFWSQLSGLVLIIGATLSPTYAGFTAARALQGLFVSSPQVIGLTVIHDMFFFHERTRKINTWCIAFLVGPIFAPIMSSLILSKIGWREDFAVLAGMYFLSLVLVIAMGDETAFDRRSPGNNIKACGIRGRLELLTGVTGWKTKGRPSLWSVSAQILQVQIKPQILLPTVGFYMVLVMWTIGFVTTLSQILYPAPYYFTPVQVGLFYLAPCIGSVVGELYGRWFNDWLCARYIQKHDGKYRPENRLWSCYLGLVLAVAGLVIYGQALQHQLSWAILAVGYGVYAVAQSRCYAAFAVQSAKHCLFFFFFWLTWQWRCQLRS</sequence>
<dbReference type="InterPro" id="IPR020846">
    <property type="entry name" value="MFS_dom"/>
</dbReference>
<dbReference type="EMBL" id="MSZU01000114">
    <property type="protein sequence ID" value="OMP82136.1"/>
    <property type="molecule type" value="Genomic_DNA"/>
</dbReference>
<keyword evidence="4 6" id="KW-0472">Membrane</keyword>
<feature type="region of interest" description="Disordered" evidence="5">
    <location>
        <begin position="1"/>
        <end position="35"/>
    </location>
</feature>
<dbReference type="GO" id="GO:0005886">
    <property type="term" value="C:plasma membrane"/>
    <property type="evidence" value="ECO:0007669"/>
    <property type="project" value="TreeGrafter"/>
</dbReference>
<comment type="caution">
    <text evidence="8">The sequence shown here is derived from an EMBL/GenBank/DDBJ whole genome shotgun (WGS) entry which is preliminary data.</text>
</comment>
<dbReference type="AlphaFoldDB" id="A0A1S8B419"/>
<feature type="transmembrane region" description="Helical" evidence="6">
    <location>
        <begin position="78"/>
        <end position="99"/>
    </location>
</feature>
<reference evidence="8 9" key="1">
    <citation type="submission" date="2017-01" db="EMBL/GenBank/DDBJ databases">
        <title>Draft genome sequence of Diplodia seriata F98.1, a fungal species involved in grapevine trunk diseases.</title>
        <authorList>
            <person name="Robert-Siegwald G."/>
            <person name="Vallet J."/>
            <person name="Abou-Mansour E."/>
            <person name="Xu J."/>
            <person name="Rey P."/>
            <person name="Bertsch C."/>
            <person name="Rego C."/>
            <person name="Larignon P."/>
            <person name="Fontaine F."/>
            <person name="Lebrun M.-H."/>
        </authorList>
    </citation>
    <scope>NUCLEOTIDE SEQUENCE [LARGE SCALE GENOMIC DNA]</scope>
    <source>
        <strain evidence="8 9">F98.1</strain>
    </source>
</reference>
<dbReference type="SUPFAM" id="SSF103473">
    <property type="entry name" value="MFS general substrate transporter"/>
    <property type="match status" value="1"/>
</dbReference>
<feature type="transmembrane region" description="Helical" evidence="6">
    <location>
        <begin position="146"/>
        <end position="169"/>
    </location>
</feature>
<dbReference type="Gene3D" id="1.20.1250.20">
    <property type="entry name" value="MFS general substrate transporter like domains"/>
    <property type="match status" value="1"/>
</dbReference>
<dbReference type="InterPro" id="IPR036259">
    <property type="entry name" value="MFS_trans_sf"/>
</dbReference>
<proteinExistence type="predicted"/>
<feature type="transmembrane region" description="Helical" evidence="6">
    <location>
        <begin position="314"/>
        <end position="336"/>
    </location>
</feature>
<keyword evidence="3 6" id="KW-1133">Transmembrane helix</keyword>
<protein>
    <submittedName>
        <fullName evidence="8">Putative MFS-type transporter</fullName>
    </submittedName>
</protein>
<feature type="transmembrane region" description="Helical" evidence="6">
    <location>
        <begin position="207"/>
        <end position="229"/>
    </location>
</feature>
<gene>
    <name evidence="8" type="ORF">BK809_0006446</name>
</gene>
<organism evidence="8 9">
    <name type="scientific">Diplodia seriata</name>
    <dbReference type="NCBI Taxonomy" id="420778"/>
    <lineage>
        <taxon>Eukaryota</taxon>
        <taxon>Fungi</taxon>
        <taxon>Dikarya</taxon>
        <taxon>Ascomycota</taxon>
        <taxon>Pezizomycotina</taxon>
        <taxon>Dothideomycetes</taxon>
        <taxon>Dothideomycetes incertae sedis</taxon>
        <taxon>Botryosphaeriales</taxon>
        <taxon>Botryosphaeriaceae</taxon>
        <taxon>Diplodia</taxon>
    </lineage>
</organism>
<evidence type="ECO:0000256" key="6">
    <source>
        <dbReference type="SAM" id="Phobius"/>
    </source>
</evidence>
<dbReference type="PROSITE" id="PS50850">
    <property type="entry name" value="MFS"/>
    <property type="match status" value="1"/>
</dbReference>
<dbReference type="PANTHER" id="PTHR23502">
    <property type="entry name" value="MAJOR FACILITATOR SUPERFAMILY"/>
    <property type="match status" value="1"/>
</dbReference>
<evidence type="ECO:0000256" key="3">
    <source>
        <dbReference type="ARBA" id="ARBA00022989"/>
    </source>
</evidence>
<evidence type="ECO:0000256" key="4">
    <source>
        <dbReference type="ARBA" id="ARBA00023136"/>
    </source>
</evidence>
<feature type="compositionally biased region" description="Basic and acidic residues" evidence="5">
    <location>
        <begin position="1"/>
        <end position="20"/>
    </location>
</feature>
<evidence type="ECO:0000313" key="9">
    <source>
        <dbReference type="Proteomes" id="UP000190776"/>
    </source>
</evidence>
<dbReference type="GO" id="GO:0022857">
    <property type="term" value="F:transmembrane transporter activity"/>
    <property type="evidence" value="ECO:0007669"/>
    <property type="project" value="InterPro"/>
</dbReference>
<dbReference type="InterPro" id="IPR011701">
    <property type="entry name" value="MFS"/>
</dbReference>
<dbReference type="Pfam" id="PF07690">
    <property type="entry name" value="MFS_1"/>
    <property type="match status" value="1"/>
</dbReference>
<dbReference type="PANTHER" id="PTHR23502:SF159">
    <property type="entry name" value="TRANSPORTER, PUTATIVE (AFU_ORTHOLOGUE AFUA_4G14230)-RELATED"/>
    <property type="match status" value="1"/>
</dbReference>
<evidence type="ECO:0000259" key="7">
    <source>
        <dbReference type="PROSITE" id="PS50850"/>
    </source>
</evidence>
<dbReference type="STRING" id="420778.A0A1S8B419"/>
<evidence type="ECO:0000256" key="5">
    <source>
        <dbReference type="SAM" id="MobiDB-lite"/>
    </source>
</evidence>
<evidence type="ECO:0000256" key="1">
    <source>
        <dbReference type="ARBA" id="ARBA00004141"/>
    </source>
</evidence>
<feature type="transmembrane region" description="Helical" evidence="6">
    <location>
        <begin position="390"/>
        <end position="408"/>
    </location>
</feature>
<feature type="transmembrane region" description="Helical" evidence="6">
    <location>
        <begin position="235"/>
        <end position="253"/>
    </location>
</feature>